<proteinExistence type="predicted"/>
<dbReference type="InterPro" id="IPR036188">
    <property type="entry name" value="FAD/NAD-bd_sf"/>
</dbReference>
<dbReference type="InterPro" id="IPR023753">
    <property type="entry name" value="FAD/NAD-binding_dom"/>
</dbReference>
<dbReference type="GO" id="GO:0016491">
    <property type="term" value="F:oxidoreductase activity"/>
    <property type="evidence" value="ECO:0007669"/>
    <property type="project" value="UniProtKB-KW"/>
</dbReference>
<gene>
    <name evidence="3" type="ORF">ENN50_09615</name>
</gene>
<keyword evidence="1" id="KW-0560">Oxidoreductase</keyword>
<name>A0A831WPW1_PROAE</name>
<dbReference type="PRINTS" id="PR00419">
    <property type="entry name" value="ADXRDTASE"/>
</dbReference>
<dbReference type="Gene3D" id="3.40.50.720">
    <property type="entry name" value="NAD(P)-binding Rossmann-like Domain"/>
    <property type="match status" value="1"/>
</dbReference>
<dbReference type="PANTHER" id="PTHR42783:SF3">
    <property type="entry name" value="GLUTAMATE SYNTHASE [NADPH] SMALL CHAIN-RELATED"/>
    <property type="match status" value="1"/>
</dbReference>
<reference evidence="3" key="1">
    <citation type="journal article" date="2020" name="mSystems">
        <title>Genome- and Community-Level Interaction Insights into Carbon Utilization and Element Cycling Functions of Hydrothermarchaeota in Hydrothermal Sediment.</title>
        <authorList>
            <person name="Zhou Z."/>
            <person name="Liu Y."/>
            <person name="Xu W."/>
            <person name="Pan J."/>
            <person name="Luo Z.H."/>
            <person name="Li M."/>
        </authorList>
    </citation>
    <scope>NUCLEOTIDE SEQUENCE [LARGE SCALE GENOMIC DNA]</scope>
    <source>
        <strain evidence="3">SpSt-1181</strain>
    </source>
</reference>
<dbReference type="PANTHER" id="PTHR42783">
    <property type="entry name" value="GLUTAMATE SYNTHASE [NADPH] SMALL CHAIN"/>
    <property type="match status" value="1"/>
</dbReference>
<accession>A0A831WPW1</accession>
<dbReference type="Gene3D" id="1.10.1060.10">
    <property type="entry name" value="Alpha-helical ferredoxin"/>
    <property type="match status" value="1"/>
</dbReference>
<feature type="non-terminal residue" evidence="3">
    <location>
        <position position="418"/>
    </location>
</feature>
<dbReference type="AlphaFoldDB" id="A0A831WPW1"/>
<dbReference type="Pfam" id="PF14691">
    <property type="entry name" value="Fer4_20"/>
    <property type="match status" value="1"/>
</dbReference>
<feature type="domain" description="2Fe-2S ferredoxin-type" evidence="2">
    <location>
        <begin position="2"/>
        <end position="80"/>
    </location>
</feature>
<dbReference type="Gene3D" id="3.50.50.60">
    <property type="entry name" value="FAD/NAD(P)-binding domain"/>
    <property type="match status" value="1"/>
</dbReference>
<evidence type="ECO:0000259" key="2">
    <source>
        <dbReference type="PROSITE" id="PS51085"/>
    </source>
</evidence>
<dbReference type="Gene3D" id="3.10.20.440">
    <property type="entry name" value="2Fe-2S iron-sulphur cluster binding domain, sarcosine oxidase, alpha subunit, N-terminal domain"/>
    <property type="match status" value="1"/>
</dbReference>
<dbReference type="EMBL" id="DSBW01000217">
    <property type="protein sequence ID" value="HED31913.1"/>
    <property type="molecule type" value="Genomic_DNA"/>
</dbReference>
<dbReference type="PROSITE" id="PS51085">
    <property type="entry name" value="2FE2S_FER_2"/>
    <property type="match status" value="1"/>
</dbReference>
<dbReference type="InterPro" id="IPR036010">
    <property type="entry name" value="2Fe-2S_ferredoxin-like_sf"/>
</dbReference>
<dbReference type="Pfam" id="PF07992">
    <property type="entry name" value="Pyr_redox_2"/>
    <property type="match status" value="1"/>
</dbReference>
<dbReference type="InterPro" id="IPR042204">
    <property type="entry name" value="2Fe-2S-bd_N"/>
</dbReference>
<evidence type="ECO:0000313" key="3">
    <source>
        <dbReference type="EMBL" id="HED31913.1"/>
    </source>
</evidence>
<dbReference type="SUPFAM" id="SSF51971">
    <property type="entry name" value="Nucleotide-binding domain"/>
    <property type="match status" value="1"/>
</dbReference>
<dbReference type="CDD" id="cd00207">
    <property type="entry name" value="fer2"/>
    <property type="match status" value="1"/>
</dbReference>
<dbReference type="InterPro" id="IPR001041">
    <property type="entry name" value="2Fe-2S_ferredoxin-type"/>
</dbReference>
<comment type="caution">
    <text evidence="3">The sequence shown here is derived from an EMBL/GenBank/DDBJ whole genome shotgun (WGS) entry which is preliminary data.</text>
</comment>
<dbReference type="InterPro" id="IPR028261">
    <property type="entry name" value="DPD_II"/>
</dbReference>
<organism evidence="3">
    <name type="scientific">Prosthecochloris aestuarii</name>
    <dbReference type="NCBI Taxonomy" id="1102"/>
    <lineage>
        <taxon>Bacteria</taxon>
        <taxon>Pseudomonadati</taxon>
        <taxon>Chlorobiota</taxon>
        <taxon>Chlorobiia</taxon>
        <taxon>Chlorobiales</taxon>
        <taxon>Chlorobiaceae</taxon>
        <taxon>Prosthecochloris</taxon>
    </lineage>
</organism>
<dbReference type="GO" id="GO:0051536">
    <property type="term" value="F:iron-sulfur cluster binding"/>
    <property type="evidence" value="ECO:0007669"/>
    <property type="project" value="InterPro"/>
</dbReference>
<dbReference type="SUPFAM" id="SSF54292">
    <property type="entry name" value="2Fe-2S ferredoxin-like"/>
    <property type="match status" value="1"/>
</dbReference>
<sequence>MNTVTLTVNGRETSVPAGASILEAARTLDIAIPTLCFHKELSTLGSCWMCIVELKGKNRFVPACSTTVTPGMDVETDNGQLRLMRTRTVERLLEQHCGDCEAPCSTACPAGCNIPAYTGAIRRGDDSTAIRIITETIPLAATLGRICPAPCEDACRRHGVDEPVAICSLKRFAADRNHNAPQPYIPVKAEPSGKKVAVIGAGPAGLSTAYYLLQDGHDVTVYDANSRPGGMMYYAIPRFRLPENVLKADIAPVAAMGGNMVTGMELGKDMSPDELKQKGYDAIFLAIGAGKAADPGIPGQHLSGIMSGIAFLKSVATGNSPDPGKDVIVVGGGNTAVDAARTALRLGARNVTLLYRRTREEMPANRVEIGEAEAEGISLKLLSAPVSVSERNGRLELVVQDMKPGEPDESGRRRPVPV</sequence>
<evidence type="ECO:0000256" key="1">
    <source>
        <dbReference type="ARBA" id="ARBA00023002"/>
    </source>
</evidence>
<dbReference type="InterPro" id="IPR009051">
    <property type="entry name" value="Helical_ferredxn"/>
</dbReference>
<dbReference type="Pfam" id="PF13510">
    <property type="entry name" value="Fer2_4"/>
    <property type="match status" value="1"/>
</dbReference>
<dbReference type="Proteomes" id="UP000886335">
    <property type="component" value="Unassembled WGS sequence"/>
</dbReference>
<protein>
    <submittedName>
        <fullName evidence="3">FAD-dependent oxidoreductase</fullName>
    </submittedName>
</protein>
<dbReference type="SUPFAM" id="SSF46548">
    <property type="entry name" value="alpha-helical ferredoxin"/>
    <property type="match status" value="1"/>
</dbReference>